<organism evidence="3 4">
    <name type="scientific">Methylohalomonas lacus</name>
    <dbReference type="NCBI Taxonomy" id="398773"/>
    <lineage>
        <taxon>Bacteria</taxon>
        <taxon>Pseudomonadati</taxon>
        <taxon>Pseudomonadota</taxon>
        <taxon>Gammaproteobacteria</taxon>
        <taxon>Methylohalomonadales</taxon>
        <taxon>Methylohalomonadaceae</taxon>
        <taxon>Methylohalomonas</taxon>
    </lineage>
</organism>
<dbReference type="AlphaFoldDB" id="A0AAE3HMK8"/>
<evidence type="ECO:0000313" key="3">
    <source>
        <dbReference type="EMBL" id="MCS3903772.1"/>
    </source>
</evidence>
<reference evidence="3" key="1">
    <citation type="submission" date="2022-08" db="EMBL/GenBank/DDBJ databases">
        <title>Genomic Encyclopedia of Type Strains, Phase III (KMG-III): the genomes of soil and plant-associated and newly described type strains.</title>
        <authorList>
            <person name="Whitman W."/>
        </authorList>
    </citation>
    <scope>NUCLEOTIDE SEQUENCE</scope>
    <source>
        <strain evidence="3">HMT 1</strain>
    </source>
</reference>
<feature type="region of interest" description="Disordered" evidence="1">
    <location>
        <begin position="232"/>
        <end position="265"/>
    </location>
</feature>
<feature type="region of interest" description="Disordered" evidence="1">
    <location>
        <begin position="84"/>
        <end position="108"/>
    </location>
</feature>
<dbReference type="RefSeq" id="WP_259055745.1">
    <property type="nucleotide sequence ID" value="NZ_JANUCT010000011.1"/>
</dbReference>
<evidence type="ECO:0000313" key="4">
    <source>
        <dbReference type="Proteomes" id="UP001204445"/>
    </source>
</evidence>
<comment type="caution">
    <text evidence="3">The sequence shown here is derived from an EMBL/GenBank/DDBJ whole genome shotgun (WGS) entry which is preliminary data.</text>
</comment>
<evidence type="ECO:0000259" key="2">
    <source>
        <dbReference type="Pfam" id="PF03958"/>
    </source>
</evidence>
<dbReference type="Proteomes" id="UP001204445">
    <property type="component" value="Unassembled WGS sequence"/>
</dbReference>
<evidence type="ECO:0000256" key="1">
    <source>
        <dbReference type="SAM" id="MobiDB-lite"/>
    </source>
</evidence>
<dbReference type="Gene3D" id="3.30.1370.120">
    <property type="match status" value="1"/>
</dbReference>
<dbReference type="InterPro" id="IPR038591">
    <property type="entry name" value="NolW-like_sf"/>
</dbReference>
<feature type="domain" description="NolW-like" evidence="2">
    <location>
        <begin position="20"/>
        <end position="78"/>
    </location>
</feature>
<gene>
    <name evidence="3" type="ORF">J2T55_001803</name>
</gene>
<dbReference type="EMBL" id="JANUCT010000011">
    <property type="protein sequence ID" value="MCS3903772.1"/>
    <property type="molecule type" value="Genomic_DNA"/>
</dbReference>
<name>A0AAE3HMK8_9GAMM</name>
<feature type="compositionally biased region" description="Basic and acidic residues" evidence="1">
    <location>
        <begin position="87"/>
        <end position="108"/>
    </location>
</feature>
<feature type="compositionally biased region" description="Basic and acidic residues" evidence="1">
    <location>
        <begin position="233"/>
        <end position="245"/>
    </location>
</feature>
<accession>A0AAE3HMK8</accession>
<proteinExistence type="predicted"/>
<feature type="compositionally biased region" description="Basic and acidic residues" evidence="1">
    <location>
        <begin position="256"/>
        <end position="265"/>
    </location>
</feature>
<keyword evidence="4" id="KW-1185">Reference proteome</keyword>
<protein>
    <recommendedName>
        <fullName evidence="2">NolW-like domain-containing protein</fullName>
    </recommendedName>
</protein>
<sequence length="265" mass="29808">MAVFCALLATPALADDRKLEVIELEHQLVGDVLPVLEPLVEPGGSISGMNNQLIIKASPDNIRSIKAVLARLDNAPRQLMITVRQDSSSDSRRREEGISGRYDNDGGRLRYELDDRQSRDHDRGSYRVRATAGYPAHIQSGQLYPFPRRDVYVTPGSVVVRDSQQYENVSSGFYVLPRLQGDQVTLEVAPRVERIQRERGGASIRLQDVQTVVSGRLGEWLTIGGVDTESERDDDRLLSRDERQRSSQSRIQIRVDAVDESQKRQ</sequence>
<dbReference type="InterPro" id="IPR005644">
    <property type="entry name" value="NolW-like"/>
</dbReference>
<dbReference type="Pfam" id="PF03958">
    <property type="entry name" value="Secretin_N"/>
    <property type="match status" value="1"/>
</dbReference>